<keyword evidence="13 14" id="KW-0998">Cell outer membrane</keyword>
<evidence type="ECO:0000256" key="6">
    <source>
        <dbReference type="ARBA" id="ARBA00022692"/>
    </source>
</evidence>
<feature type="domain" description="Secretin/TonB short N-terminal" evidence="17">
    <location>
        <begin position="71"/>
        <end position="121"/>
    </location>
</feature>
<dbReference type="Gene3D" id="3.55.50.30">
    <property type="match status" value="1"/>
</dbReference>
<dbReference type="InterPro" id="IPR037066">
    <property type="entry name" value="Plug_dom_sf"/>
</dbReference>
<dbReference type="SMART" id="SM00965">
    <property type="entry name" value="STN"/>
    <property type="match status" value="1"/>
</dbReference>
<dbReference type="PANTHER" id="PTHR32552">
    <property type="entry name" value="FERRICHROME IRON RECEPTOR-RELATED"/>
    <property type="match status" value="1"/>
</dbReference>
<keyword evidence="11 14" id="KW-0472">Membrane</keyword>
<dbReference type="RefSeq" id="WP_091827444.1">
    <property type="nucleotide sequence ID" value="NZ_FNRJ01000014.1"/>
</dbReference>
<dbReference type="STRING" id="1122198.SAMN02745729_11496"/>
<dbReference type="InterPro" id="IPR036942">
    <property type="entry name" value="Beta-barrel_TonB_sf"/>
</dbReference>
<dbReference type="InterPro" id="IPR000531">
    <property type="entry name" value="Beta-barrel_TonB"/>
</dbReference>
<evidence type="ECO:0000256" key="11">
    <source>
        <dbReference type="ARBA" id="ARBA00023136"/>
    </source>
</evidence>
<evidence type="ECO:0000256" key="15">
    <source>
        <dbReference type="RuleBase" id="RU003357"/>
    </source>
</evidence>
<dbReference type="InterPro" id="IPR011662">
    <property type="entry name" value="Secretin/TonB_short_N"/>
</dbReference>
<feature type="signal peptide" evidence="16">
    <location>
        <begin position="1"/>
        <end position="37"/>
    </location>
</feature>
<evidence type="ECO:0000256" key="5">
    <source>
        <dbReference type="ARBA" id="ARBA00022496"/>
    </source>
</evidence>
<sequence length="790" mass="86909">MNHPPLRVQSCVLRRSPLAIALQAATLSIALGLTAGAQVFAATKSTEVHQFTVPAGPLDSALEQFARMAGVNLSYETSELNSKTTKGLKGSYATQEALQQLLNGTSLIAIPENGGYRVKAKLRGDEVVTLQAIEVTGRASQTDFAETTFSATKTETHILDVPQTVNTVTKEVIEEQSLLLLNDVAPFVAGVNEFSVYDDLTIRGFRNSDDRRVNGMRVYNNFWSQPYIANVERVEVIKGPSAMLYGQASPGGVINIVTKKPLNESRHEIRGDLSSFGSGKKQGLVALDTTGPVNESGTFLYRFNASKWDHDSFRTEIFDKGYSLSPSLSWVPSDDTRLNLEFSYTNRNTVLDRGQPNLADADSLGTIPIDVSVTQPGDGLDYEDLTASLSLDQALSDQWRLAAAFQYHSYDEHLTEHRVGSSLPSGSEYNVRYGDRTTEAETLSGTIYATGHFDTGHISHKLVVGGDALTQENESRDMGANNVFVFDVLNPENISRPVESYTFTTPSLSPWGAENKRVGLFIQDQMTLGDWDLLAGVRYSHFTTTPVGGEENSDSDLALRLGTVYRHTDNLSFYGTYAEGFEPNFGYTAQEGGPFAPTTSRLYEVGAKHQAFDGDLLFTAALYHIVNDDIVTWANVTGNSDLMRQRGQEQSTGLELEMIGKLTDRLSIIANYAYNEAEVTKDEVKENEGKTKEGAPKHAASIWTKYQLNQALSMGVGAEYVGERKTFQEGFDLPSYTLYNAGLFYRTNSWNLSLMGKNLTDEDHWTGGYYPGRVYPGNPLQVILSASYSF</sequence>
<evidence type="ECO:0000259" key="17">
    <source>
        <dbReference type="SMART" id="SM00965"/>
    </source>
</evidence>
<gene>
    <name evidence="18" type="ORF">SAMN02745729_11496</name>
</gene>
<keyword evidence="8" id="KW-0408">Iron</keyword>
<keyword evidence="19" id="KW-1185">Reference proteome</keyword>
<evidence type="ECO:0000256" key="16">
    <source>
        <dbReference type="SAM" id="SignalP"/>
    </source>
</evidence>
<evidence type="ECO:0000256" key="10">
    <source>
        <dbReference type="ARBA" id="ARBA00023077"/>
    </source>
</evidence>
<keyword evidence="10 15" id="KW-0798">TonB box</keyword>
<keyword evidence="5" id="KW-0410">Iron transport</keyword>
<dbReference type="GO" id="GO:0009279">
    <property type="term" value="C:cell outer membrane"/>
    <property type="evidence" value="ECO:0007669"/>
    <property type="project" value="UniProtKB-SubCell"/>
</dbReference>
<keyword evidence="3 14" id="KW-0813">Transport</keyword>
<dbReference type="NCBIfam" id="TIGR01783">
    <property type="entry name" value="TonB-siderophor"/>
    <property type="match status" value="1"/>
</dbReference>
<evidence type="ECO:0000313" key="19">
    <source>
        <dbReference type="Proteomes" id="UP000242469"/>
    </source>
</evidence>
<evidence type="ECO:0000256" key="1">
    <source>
        <dbReference type="ARBA" id="ARBA00004571"/>
    </source>
</evidence>
<dbReference type="Proteomes" id="UP000242469">
    <property type="component" value="Unassembled WGS sequence"/>
</dbReference>
<accession>A0A1H4G871</accession>
<evidence type="ECO:0000313" key="18">
    <source>
        <dbReference type="EMBL" id="SEB05647.1"/>
    </source>
</evidence>
<organism evidence="18 19">
    <name type="scientific">Marinobacterium iners DSM 11526</name>
    <dbReference type="NCBI Taxonomy" id="1122198"/>
    <lineage>
        <taxon>Bacteria</taxon>
        <taxon>Pseudomonadati</taxon>
        <taxon>Pseudomonadota</taxon>
        <taxon>Gammaproteobacteria</taxon>
        <taxon>Oceanospirillales</taxon>
        <taxon>Oceanospirillaceae</taxon>
        <taxon>Marinobacterium</taxon>
    </lineage>
</organism>
<feature type="chain" id="PRO_5017390073" evidence="16">
    <location>
        <begin position="38"/>
        <end position="790"/>
    </location>
</feature>
<dbReference type="PROSITE" id="PS52016">
    <property type="entry name" value="TONB_DEPENDENT_REC_3"/>
    <property type="match status" value="1"/>
</dbReference>
<dbReference type="GO" id="GO:0038023">
    <property type="term" value="F:signaling receptor activity"/>
    <property type="evidence" value="ECO:0007669"/>
    <property type="project" value="InterPro"/>
</dbReference>
<dbReference type="GO" id="GO:0015344">
    <property type="term" value="F:siderophore uptake transmembrane transporter activity"/>
    <property type="evidence" value="ECO:0007669"/>
    <property type="project" value="TreeGrafter"/>
</dbReference>
<evidence type="ECO:0000256" key="4">
    <source>
        <dbReference type="ARBA" id="ARBA00022452"/>
    </source>
</evidence>
<dbReference type="PANTHER" id="PTHR32552:SF68">
    <property type="entry name" value="FERRICHROME OUTER MEMBRANE TRANSPORTER_PHAGE RECEPTOR"/>
    <property type="match status" value="1"/>
</dbReference>
<keyword evidence="9" id="KW-0406">Ion transport</keyword>
<comment type="subcellular location">
    <subcellularLocation>
        <location evidence="1 14">Cell outer membrane</location>
        <topology evidence="1 14">Multi-pass membrane protein</topology>
    </subcellularLocation>
</comment>
<dbReference type="Pfam" id="PF00593">
    <property type="entry name" value="TonB_dep_Rec_b-barrel"/>
    <property type="match status" value="1"/>
</dbReference>
<comment type="similarity">
    <text evidence="2 14 15">Belongs to the TonB-dependent receptor family.</text>
</comment>
<evidence type="ECO:0000256" key="8">
    <source>
        <dbReference type="ARBA" id="ARBA00023004"/>
    </source>
</evidence>
<dbReference type="SUPFAM" id="SSF56935">
    <property type="entry name" value="Porins"/>
    <property type="match status" value="1"/>
</dbReference>
<proteinExistence type="inferred from homology"/>
<keyword evidence="7 16" id="KW-0732">Signal</keyword>
<reference evidence="19" key="1">
    <citation type="submission" date="2016-10" db="EMBL/GenBank/DDBJ databases">
        <authorList>
            <person name="Varghese N."/>
            <person name="Submissions S."/>
        </authorList>
    </citation>
    <scope>NUCLEOTIDE SEQUENCE [LARGE SCALE GENOMIC DNA]</scope>
    <source>
        <strain evidence="19">DSM 11526</strain>
    </source>
</reference>
<evidence type="ECO:0000256" key="7">
    <source>
        <dbReference type="ARBA" id="ARBA00022729"/>
    </source>
</evidence>
<keyword evidence="4 14" id="KW-1134">Transmembrane beta strand</keyword>
<dbReference type="AlphaFoldDB" id="A0A1H4G871"/>
<dbReference type="Pfam" id="PF07715">
    <property type="entry name" value="Plug"/>
    <property type="match status" value="1"/>
</dbReference>
<dbReference type="Gene3D" id="2.170.130.10">
    <property type="entry name" value="TonB-dependent receptor, plug domain"/>
    <property type="match status" value="1"/>
</dbReference>
<evidence type="ECO:0000256" key="14">
    <source>
        <dbReference type="PROSITE-ProRule" id="PRU01360"/>
    </source>
</evidence>
<dbReference type="GO" id="GO:0015891">
    <property type="term" value="P:siderophore transport"/>
    <property type="evidence" value="ECO:0007669"/>
    <property type="project" value="InterPro"/>
</dbReference>
<keyword evidence="12" id="KW-0675">Receptor</keyword>
<keyword evidence="6 14" id="KW-0812">Transmembrane</keyword>
<dbReference type="CDD" id="cd01347">
    <property type="entry name" value="ligand_gated_channel"/>
    <property type="match status" value="1"/>
</dbReference>
<dbReference type="OrthoDB" id="127311at2"/>
<evidence type="ECO:0000256" key="3">
    <source>
        <dbReference type="ARBA" id="ARBA00022448"/>
    </source>
</evidence>
<evidence type="ECO:0000256" key="9">
    <source>
        <dbReference type="ARBA" id="ARBA00023065"/>
    </source>
</evidence>
<evidence type="ECO:0000256" key="13">
    <source>
        <dbReference type="ARBA" id="ARBA00023237"/>
    </source>
</evidence>
<evidence type="ECO:0000256" key="2">
    <source>
        <dbReference type="ARBA" id="ARBA00009810"/>
    </source>
</evidence>
<dbReference type="InterPro" id="IPR012910">
    <property type="entry name" value="Plug_dom"/>
</dbReference>
<dbReference type="InterPro" id="IPR010105">
    <property type="entry name" value="TonB_sidphr_rcpt"/>
</dbReference>
<dbReference type="EMBL" id="FNRJ01000014">
    <property type="protein sequence ID" value="SEB05647.1"/>
    <property type="molecule type" value="Genomic_DNA"/>
</dbReference>
<dbReference type="Gene3D" id="2.40.170.20">
    <property type="entry name" value="TonB-dependent receptor, beta-barrel domain"/>
    <property type="match status" value="1"/>
</dbReference>
<evidence type="ECO:0000256" key="12">
    <source>
        <dbReference type="ARBA" id="ARBA00023170"/>
    </source>
</evidence>
<name>A0A1H4G871_9GAMM</name>
<protein>
    <submittedName>
        <fullName evidence="18">Iron complex outermembrane recepter protein</fullName>
    </submittedName>
</protein>
<dbReference type="InterPro" id="IPR039426">
    <property type="entry name" value="TonB-dep_rcpt-like"/>
</dbReference>